<name>A0A7W6JGH5_9CAUL</name>
<feature type="transmembrane region" description="Helical" evidence="1">
    <location>
        <begin position="6"/>
        <end position="27"/>
    </location>
</feature>
<evidence type="ECO:0000313" key="2">
    <source>
        <dbReference type="EMBL" id="MBB4083698.1"/>
    </source>
</evidence>
<reference evidence="2 3" key="1">
    <citation type="submission" date="2020-08" db="EMBL/GenBank/DDBJ databases">
        <title>Genomic Encyclopedia of Type Strains, Phase IV (KMG-IV): sequencing the most valuable type-strain genomes for metagenomic binning, comparative biology and taxonomic classification.</title>
        <authorList>
            <person name="Goeker M."/>
        </authorList>
    </citation>
    <scope>NUCLEOTIDE SEQUENCE [LARGE SCALE GENOMIC DNA]</scope>
    <source>
        <strain evidence="2 3">DSM 23960</strain>
    </source>
</reference>
<evidence type="ECO:0000313" key="3">
    <source>
        <dbReference type="Proteomes" id="UP000529946"/>
    </source>
</evidence>
<dbReference type="EMBL" id="JACIDM010000002">
    <property type="protein sequence ID" value="MBB4083698.1"/>
    <property type="molecule type" value="Genomic_DNA"/>
</dbReference>
<gene>
    <name evidence="2" type="ORF">GGR12_002564</name>
</gene>
<evidence type="ECO:0000256" key="1">
    <source>
        <dbReference type="SAM" id="Phobius"/>
    </source>
</evidence>
<keyword evidence="1" id="KW-1133">Transmembrane helix</keyword>
<feature type="transmembrane region" description="Helical" evidence="1">
    <location>
        <begin position="144"/>
        <end position="161"/>
    </location>
</feature>
<feature type="transmembrane region" description="Helical" evidence="1">
    <location>
        <begin position="69"/>
        <end position="91"/>
    </location>
</feature>
<keyword evidence="1" id="KW-0472">Membrane</keyword>
<sequence>MSAFEFFFSFYGLILGLSVAEIVTGLVRVFKQRQRVRVGWLTPMLALFVLLDIASFWVGAWISMQDLNVSYRLIFLGLVIAGIYFAAASLVTPDDLNEWPDFDDFYDRHKRFVLAGVAIANLIASHLVRPLSGGGMENYAAPEVWFWIVSNNLFLLVLALVRNRRINVALLAFGIGMYLLTAVLG</sequence>
<accession>A0A7W6JGH5</accession>
<keyword evidence="1" id="KW-0812">Transmembrane</keyword>
<proteinExistence type="predicted"/>
<organism evidence="2 3">
    <name type="scientific">Brevundimonas lenta</name>
    <dbReference type="NCBI Taxonomy" id="424796"/>
    <lineage>
        <taxon>Bacteria</taxon>
        <taxon>Pseudomonadati</taxon>
        <taxon>Pseudomonadota</taxon>
        <taxon>Alphaproteobacteria</taxon>
        <taxon>Caulobacterales</taxon>
        <taxon>Caulobacteraceae</taxon>
        <taxon>Brevundimonas</taxon>
    </lineage>
</organism>
<feature type="transmembrane region" description="Helical" evidence="1">
    <location>
        <begin position="168"/>
        <end position="184"/>
    </location>
</feature>
<dbReference type="Proteomes" id="UP000529946">
    <property type="component" value="Unassembled WGS sequence"/>
</dbReference>
<dbReference type="RefSeq" id="WP_183204768.1">
    <property type="nucleotide sequence ID" value="NZ_BAAAER010000007.1"/>
</dbReference>
<comment type="caution">
    <text evidence="2">The sequence shown here is derived from an EMBL/GenBank/DDBJ whole genome shotgun (WGS) entry which is preliminary data.</text>
</comment>
<feature type="transmembrane region" description="Helical" evidence="1">
    <location>
        <begin position="39"/>
        <end position="63"/>
    </location>
</feature>
<feature type="transmembrane region" description="Helical" evidence="1">
    <location>
        <begin position="112"/>
        <end position="132"/>
    </location>
</feature>
<protein>
    <submittedName>
        <fullName evidence="2">Uncharacterized protein</fullName>
    </submittedName>
</protein>
<dbReference type="AlphaFoldDB" id="A0A7W6JGH5"/>
<keyword evidence="3" id="KW-1185">Reference proteome</keyword>